<organism evidence="1 2">
    <name type="scientific">Caldanaerobacter subterraneus subsp. pacificus DSM 12653</name>
    <dbReference type="NCBI Taxonomy" id="391606"/>
    <lineage>
        <taxon>Bacteria</taxon>
        <taxon>Bacillati</taxon>
        <taxon>Bacillota</taxon>
        <taxon>Clostridia</taxon>
        <taxon>Thermoanaerobacterales</taxon>
        <taxon>Thermoanaerobacteraceae</taxon>
        <taxon>Caldanaerobacter</taxon>
    </lineage>
</organism>
<evidence type="ECO:0000313" key="1">
    <source>
        <dbReference type="EMBL" id="KKC29867.1"/>
    </source>
</evidence>
<protein>
    <submittedName>
        <fullName evidence="1">Uncharacterized protein</fullName>
    </submittedName>
</protein>
<proteinExistence type="predicted"/>
<dbReference type="AlphaFoldDB" id="A0A0F5PMG4"/>
<accession>A0A0F5PMG4</accession>
<name>A0A0F5PMG4_9THEO</name>
<dbReference type="InterPro" id="IPR008928">
    <property type="entry name" value="6-hairpin_glycosidase_sf"/>
</dbReference>
<dbReference type="GO" id="GO:0005975">
    <property type="term" value="P:carbohydrate metabolic process"/>
    <property type="evidence" value="ECO:0007669"/>
    <property type="project" value="InterPro"/>
</dbReference>
<reference evidence="2" key="3">
    <citation type="submission" date="2015-02" db="EMBL/GenBank/DDBJ databases">
        <title>Genome analysis of three genomes within the thermophilic hydrogenogenic bacterial species Caldanaerobacter subterraneus.</title>
        <authorList>
            <person name="Sant'Anna F.H."/>
            <person name="Lebedinsky A."/>
            <person name="Sokolova T."/>
            <person name="Robb F.T."/>
            <person name="Gonzalez J.M."/>
        </authorList>
    </citation>
    <scope>NUCLEOTIDE SEQUENCE [LARGE SCALE GENOMIC DNA]</scope>
    <source>
        <strain evidence="2">DSM 12653</strain>
    </source>
</reference>
<sequence>MLNPLKREKALFWLKNANMDYGLLAESFDEDTEKAKTGVGFATGAGYLAMALYKILFEKWNG</sequence>
<dbReference type="EMBL" id="ABXP02000066">
    <property type="protein sequence ID" value="KKC29867.1"/>
    <property type="molecule type" value="Genomic_DNA"/>
</dbReference>
<dbReference type="Proteomes" id="UP000010146">
    <property type="component" value="Unassembled WGS sequence"/>
</dbReference>
<evidence type="ECO:0000313" key="2">
    <source>
        <dbReference type="Proteomes" id="UP000010146"/>
    </source>
</evidence>
<gene>
    <name evidence="1" type="ORF">CDSM653_01096</name>
</gene>
<reference evidence="1 2" key="1">
    <citation type="submission" date="2008-07" db="EMBL/GenBank/DDBJ databases">
        <authorList>
            <person name="Gonzalez J."/>
            <person name="Sokolova T."/>
            <person name="Ferriera S."/>
            <person name="Johnson J."/>
            <person name="Kravitz S."/>
            <person name="Beeson K."/>
            <person name="Sutton G."/>
            <person name="Rogers Y.-H."/>
            <person name="Friedman R."/>
            <person name="Frazier M."/>
            <person name="Venter J.C."/>
        </authorList>
    </citation>
    <scope>NUCLEOTIDE SEQUENCE [LARGE SCALE GENOMIC DNA]</scope>
    <source>
        <strain evidence="1 2">DSM 12653</strain>
    </source>
</reference>
<reference evidence="1 2" key="2">
    <citation type="journal article" date="2015" name="BMC Genomics">
        <title>Analysis of three genomes within the thermophilic bacterial species Caldanaerobacter subterraneus with a focus on carbon monoxide dehydrogenase evolution and hydrolase diversity.</title>
        <authorList>
            <person name="Sant'Anna F.H."/>
            <person name="Lebedinsky A.V."/>
            <person name="Sokolova T.G."/>
            <person name="Robb F.T."/>
            <person name="Gonzalez J.M."/>
        </authorList>
    </citation>
    <scope>NUCLEOTIDE SEQUENCE [LARGE SCALE GENOMIC DNA]</scope>
    <source>
        <strain evidence="1 2">DSM 12653</strain>
    </source>
</reference>
<dbReference type="SUPFAM" id="SSF48208">
    <property type="entry name" value="Six-hairpin glycosidases"/>
    <property type="match status" value="1"/>
</dbReference>
<comment type="caution">
    <text evidence="1">The sequence shown here is derived from an EMBL/GenBank/DDBJ whole genome shotgun (WGS) entry which is preliminary data.</text>
</comment>